<dbReference type="GO" id="GO:0036297">
    <property type="term" value="P:interstrand cross-link repair"/>
    <property type="evidence" value="ECO:0007669"/>
    <property type="project" value="TreeGrafter"/>
</dbReference>
<dbReference type="InterPro" id="IPR011545">
    <property type="entry name" value="DEAD/DEAH_box_helicase_dom"/>
</dbReference>
<dbReference type="InterPro" id="IPR027417">
    <property type="entry name" value="P-loop_NTPase"/>
</dbReference>
<name>A0A1H7WUG3_9BACT</name>
<evidence type="ECO:0000259" key="4">
    <source>
        <dbReference type="PROSITE" id="PS51194"/>
    </source>
</evidence>
<keyword evidence="2" id="KW-0067">ATP-binding</keyword>
<dbReference type="SUPFAM" id="SSF52540">
    <property type="entry name" value="P-loop containing nucleoside triphosphate hydrolases"/>
    <property type="match status" value="2"/>
</dbReference>
<dbReference type="Pfam" id="PF22982">
    <property type="entry name" value="WHD_HRQ1"/>
    <property type="match status" value="1"/>
</dbReference>
<dbReference type="GO" id="GO:0043138">
    <property type="term" value="F:3'-5' DNA helicase activity"/>
    <property type="evidence" value="ECO:0007669"/>
    <property type="project" value="TreeGrafter"/>
</dbReference>
<evidence type="ECO:0000313" key="5">
    <source>
        <dbReference type="EMBL" id="SEM25153.1"/>
    </source>
</evidence>
<dbReference type="CDD" id="cd18797">
    <property type="entry name" value="SF2_C_Hrq"/>
    <property type="match status" value="1"/>
</dbReference>
<feature type="domain" description="Helicase C-terminal" evidence="4">
    <location>
        <begin position="293"/>
        <end position="451"/>
    </location>
</feature>
<reference evidence="5 6" key="1">
    <citation type="submission" date="2016-10" db="EMBL/GenBank/DDBJ databases">
        <authorList>
            <person name="de Groot N.N."/>
        </authorList>
    </citation>
    <scope>NUCLEOTIDE SEQUENCE [LARGE SCALE GENOMIC DNA]</scope>
    <source>
        <strain evidence="5 6">DSM 8423</strain>
    </source>
</reference>
<dbReference type="InterPro" id="IPR055227">
    <property type="entry name" value="HRQ1_WHD"/>
</dbReference>
<dbReference type="PROSITE" id="PS51194">
    <property type="entry name" value="HELICASE_CTER"/>
    <property type="match status" value="1"/>
</dbReference>
<protein>
    <submittedName>
        <fullName evidence="5">DEAD/DEAH box helicase domain-containing protein</fullName>
    </submittedName>
</protein>
<dbReference type="GO" id="GO:0006289">
    <property type="term" value="P:nucleotide-excision repair"/>
    <property type="evidence" value="ECO:0007669"/>
    <property type="project" value="TreeGrafter"/>
</dbReference>
<feature type="domain" description="Helicase ATP-binding" evidence="3">
    <location>
        <begin position="73"/>
        <end position="253"/>
    </location>
</feature>
<evidence type="ECO:0000256" key="2">
    <source>
        <dbReference type="ARBA" id="ARBA00022840"/>
    </source>
</evidence>
<dbReference type="Pfam" id="PF09369">
    <property type="entry name" value="MZB"/>
    <property type="match status" value="1"/>
</dbReference>
<organism evidence="5 6">
    <name type="scientific">Syntrophus gentianae</name>
    <dbReference type="NCBI Taxonomy" id="43775"/>
    <lineage>
        <taxon>Bacteria</taxon>
        <taxon>Pseudomonadati</taxon>
        <taxon>Thermodesulfobacteriota</taxon>
        <taxon>Syntrophia</taxon>
        <taxon>Syntrophales</taxon>
        <taxon>Syntrophaceae</taxon>
        <taxon>Syntrophus</taxon>
    </lineage>
</organism>
<dbReference type="EMBL" id="FOBS01000008">
    <property type="protein sequence ID" value="SEM25153.1"/>
    <property type="molecule type" value="Genomic_DNA"/>
</dbReference>
<proteinExistence type="predicted"/>
<dbReference type="Pfam" id="PF00271">
    <property type="entry name" value="Helicase_C"/>
    <property type="match status" value="1"/>
</dbReference>
<accession>A0A1H7WUG3</accession>
<sequence length="805" mass="90402">MSGLEDLEKLSLQEWLFRLERNPRFQENVAAFRHWPAEPGRYAPFPTWMHPGLRTVLEKRGIHQLYSHQGEAVEAICTGQDVVLVTPTASGKTLCYNLPVLQSILDSPETRALYLFPTKALAQDQRHEISGLIQELKADIKTFTYDGDTPDDARQAIRRQGHVVVTNPDMLHAGILPHHTKWQKLFMNLRYVVIDELHVYRGIFGSHLANVIRRLVRICRFYGQDPVFICCSATVANPREHAEAILERPVRLIASSGAPTAAKTFILYNPPIVNRELGIRQSALTPARHLASDLIRQGIQTIVFTTSRLNVEILTRYLKDQVKKGHTVPGSDDVVTGYRGGYLPNLRRRIEAGLRNRSILGVVSTNALELGIDIGDLEACFMVGYPGSIASTWQQAGRAGRRQGESLAVLIARSAPMDQFLAENPEYFFARSPEFCRISPDNLLILLHHIKSAAFELPFEQGERFGKEDLMELLAYLEEKGVLHREGQRWHWAAESYPADEVSLRSINPENVVVVDATETGKPVVIAEVDWDSAFTAVHDEAIYMMESQQYHVDKLDLERKKAYVRRVEVDYYTDAMTYTHVRVIDVFQRKPGHSVFVEHGEVQVVRKVVGYKKIKFYTAENLGYGDVNLPEKDMHTTSYWFTIPRGLLRDLPFTQAEIIDGLSGLAYSLHHLAAMILMADIRDIDTCIGDKSGEFFLSSGRNGRALVSASLQGKENPEIQAPLRLDDFDPTLFLFDAYPGGIGFSELLFEEHDRLLNSARQLIRGCPCTQGCPSCVGPTLEVGAGGKEAALAILNLIADEIPLH</sequence>
<dbReference type="SMART" id="SM00490">
    <property type="entry name" value="HELICc"/>
    <property type="match status" value="1"/>
</dbReference>
<dbReference type="GO" id="GO:0005524">
    <property type="term" value="F:ATP binding"/>
    <property type="evidence" value="ECO:0007669"/>
    <property type="project" value="UniProtKB-KW"/>
</dbReference>
<keyword evidence="1" id="KW-0547">Nucleotide-binding</keyword>
<evidence type="ECO:0000256" key="1">
    <source>
        <dbReference type="ARBA" id="ARBA00022741"/>
    </source>
</evidence>
<dbReference type="SMART" id="SM00487">
    <property type="entry name" value="DEXDc"/>
    <property type="match status" value="1"/>
</dbReference>
<dbReference type="STRING" id="43775.SAMN04489760_1089"/>
<dbReference type="AlphaFoldDB" id="A0A1H7WUG3"/>
<dbReference type="PANTHER" id="PTHR47957">
    <property type="entry name" value="ATP-DEPENDENT HELICASE HRQ1"/>
    <property type="match status" value="1"/>
</dbReference>
<dbReference type="InterPro" id="IPR018973">
    <property type="entry name" value="MZB"/>
</dbReference>
<keyword evidence="5" id="KW-0347">Helicase</keyword>
<dbReference type="InterPro" id="IPR001650">
    <property type="entry name" value="Helicase_C-like"/>
</dbReference>
<dbReference type="RefSeq" id="WP_175476408.1">
    <property type="nucleotide sequence ID" value="NZ_FOBS01000008.1"/>
</dbReference>
<evidence type="ECO:0000259" key="3">
    <source>
        <dbReference type="PROSITE" id="PS51192"/>
    </source>
</evidence>
<gene>
    <name evidence="5" type="ORF">SAMN04489760_1089</name>
</gene>
<keyword evidence="5" id="KW-0378">Hydrolase</keyword>
<dbReference type="PROSITE" id="PS51192">
    <property type="entry name" value="HELICASE_ATP_BIND_1"/>
    <property type="match status" value="1"/>
</dbReference>
<dbReference type="PANTHER" id="PTHR47957:SF3">
    <property type="entry name" value="ATP-DEPENDENT HELICASE HRQ1"/>
    <property type="match status" value="1"/>
</dbReference>
<dbReference type="Gene3D" id="3.40.50.300">
    <property type="entry name" value="P-loop containing nucleotide triphosphate hydrolases"/>
    <property type="match status" value="2"/>
</dbReference>
<dbReference type="Proteomes" id="UP000198744">
    <property type="component" value="Unassembled WGS sequence"/>
</dbReference>
<dbReference type="InterPro" id="IPR014001">
    <property type="entry name" value="Helicase_ATP-bd"/>
</dbReference>
<dbReference type="CDD" id="cd17923">
    <property type="entry name" value="DEXHc_Hrq1-like"/>
    <property type="match status" value="1"/>
</dbReference>
<dbReference type="Pfam" id="PF00270">
    <property type="entry name" value="DEAD"/>
    <property type="match status" value="1"/>
</dbReference>
<keyword evidence="6" id="KW-1185">Reference proteome</keyword>
<evidence type="ECO:0000313" key="6">
    <source>
        <dbReference type="Proteomes" id="UP000198744"/>
    </source>
</evidence>
<dbReference type="GO" id="GO:0003676">
    <property type="term" value="F:nucleic acid binding"/>
    <property type="evidence" value="ECO:0007669"/>
    <property type="project" value="InterPro"/>
</dbReference>